<dbReference type="PANTHER" id="PTHR43195">
    <property type="entry name" value="TRANSKETOLASE"/>
    <property type="match status" value="1"/>
</dbReference>
<dbReference type="InterPro" id="IPR029061">
    <property type="entry name" value="THDP-binding"/>
</dbReference>
<dbReference type="Proteomes" id="UP000076079">
    <property type="component" value="Chromosome"/>
</dbReference>
<dbReference type="AlphaFoldDB" id="A0A143PVJ3"/>
<protein>
    <submittedName>
        <fullName evidence="13">Transketolase 2</fullName>
        <ecNumber evidence="13">2.2.1.1</ecNumber>
    </submittedName>
</protein>
<gene>
    <name evidence="13" type="primary">tktB</name>
    <name evidence="13" type="ORF">LuPra_05589</name>
</gene>
<dbReference type="SUPFAM" id="SSF52518">
    <property type="entry name" value="Thiamin diphosphate-binding fold (THDP-binding)"/>
    <property type="match status" value="2"/>
</dbReference>
<accession>A0A143PVJ3</accession>
<evidence type="ECO:0000313" key="14">
    <source>
        <dbReference type="Proteomes" id="UP000076079"/>
    </source>
</evidence>
<evidence type="ECO:0000256" key="2">
    <source>
        <dbReference type="ARBA" id="ARBA00001936"/>
    </source>
</evidence>
<dbReference type="Gene3D" id="3.40.50.970">
    <property type="match status" value="2"/>
</dbReference>
<dbReference type="CDD" id="cd07033">
    <property type="entry name" value="TPP_PYR_DXS_TK_like"/>
    <property type="match status" value="1"/>
</dbReference>
<dbReference type="Gene3D" id="3.40.50.920">
    <property type="match status" value="1"/>
</dbReference>
<evidence type="ECO:0000256" key="10">
    <source>
        <dbReference type="ARBA" id="ARBA00022842"/>
    </source>
</evidence>
<dbReference type="GO" id="GO:0004802">
    <property type="term" value="F:transketolase activity"/>
    <property type="evidence" value="ECO:0007669"/>
    <property type="project" value="UniProtKB-EC"/>
</dbReference>
<evidence type="ECO:0000256" key="5">
    <source>
        <dbReference type="ARBA" id="ARBA00007131"/>
    </source>
</evidence>
<comment type="similarity">
    <text evidence="5">Belongs to the transketolase family.</text>
</comment>
<sequence length="622" mass="65091">MSPSVAPATAALRNVATRLRINSVRSTTRAGSGHPSTCASAADIVAVLFLGEMRYDPQDPRRVDNDRFILSKGHAAPLLYAAWAEVGIVSREATLTLRELTSDLEGHPTPRLPWVDLATGSLGQGLAAGVGCALNARRIGSDYRTYVLMGDGEMAEGSVWEAAQSGQFHKLDSLCAIIDLNGLGQSRETQFGHDTETVAARWRAFGWHAIVVDGHDVDAVQAAFAEGRATKGQPTVLVARTEKGKGISVMEGKPGWHGKPLSAEQADGAVAELEAQLVPEDGGGCPAIPAPSGVVARPDPAAPGAIEPPSYKKGELVATREAYGTGLAKLGVADARVVALDADVKNSTFTDRFEKVAPERFYQAFIAEQVMVGMSMGLAARGAIPFSTTFAAFLTRAADFVRMAGISGVNAKFAGSHCGVSIGEDGGSQMALEDLAMFRAVPDCAVLYPCDAVSAEKLVVEAAAHKGMAYIRTSRPKTPVTYDASEAFPVGGSKVLRSSASDVLTIATAGVTVFEALKAAETVAGEGIHVRVIDLYSVKPVDAATLTTAGRETTLVLTVEDHYSAGGIGDAVCEVLAPLGMRVERVAVPAVPRSGTPEELMDINGLSARALAETIRRLVSSR</sequence>
<evidence type="ECO:0000313" key="13">
    <source>
        <dbReference type="EMBL" id="AMY12316.1"/>
    </source>
</evidence>
<dbReference type="GO" id="GO:0030976">
    <property type="term" value="F:thiamine pyrophosphate binding"/>
    <property type="evidence" value="ECO:0007669"/>
    <property type="project" value="TreeGrafter"/>
</dbReference>
<dbReference type="InterPro" id="IPR005474">
    <property type="entry name" value="Transketolase_N"/>
</dbReference>
<organism evidence="13 14">
    <name type="scientific">Luteitalea pratensis</name>
    <dbReference type="NCBI Taxonomy" id="1855912"/>
    <lineage>
        <taxon>Bacteria</taxon>
        <taxon>Pseudomonadati</taxon>
        <taxon>Acidobacteriota</taxon>
        <taxon>Vicinamibacteria</taxon>
        <taxon>Vicinamibacterales</taxon>
        <taxon>Vicinamibacteraceae</taxon>
        <taxon>Luteitalea</taxon>
    </lineage>
</organism>
<reference evidence="13 14" key="1">
    <citation type="journal article" date="2016" name="Genome Announc.">
        <title>First Complete Genome Sequence of a Subdivision 6 Acidobacterium Strain.</title>
        <authorList>
            <person name="Huang S."/>
            <person name="Vieira S."/>
            <person name="Bunk B."/>
            <person name="Riedel T."/>
            <person name="Sproer C."/>
            <person name="Overmann J."/>
        </authorList>
    </citation>
    <scope>NUCLEOTIDE SEQUENCE [LARGE SCALE GENOMIC DNA]</scope>
    <source>
        <strain evidence="14">DSM 100886 HEG_-6_39</strain>
    </source>
</reference>
<dbReference type="FunFam" id="3.40.50.970:FF:000129">
    <property type="entry name" value="Transketolase"/>
    <property type="match status" value="1"/>
</dbReference>
<dbReference type="EC" id="2.2.1.1" evidence="13"/>
<evidence type="ECO:0000256" key="3">
    <source>
        <dbReference type="ARBA" id="ARBA00001946"/>
    </source>
</evidence>
<dbReference type="PANTHER" id="PTHR43195:SF1">
    <property type="entry name" value="FI06132P-RELATED"/>
    <property type="match status" value="1"/>
</dbReference>
<evidence type="ECO:0000259" key="12">
    <source>
        <dbReference type="SMART" id="SM00861"/>
    </source>
</evidence>
<keyword evidence="11" id="KW-0786">Thiamine pyrophosphate</keyword>
<evidence type="ECO:0000256" key="7">
    <source>
        <dbReference type="ARBA" id="ARBA00022679"/>
    </source>
</evidence>
<keyword evidence="14" id="KW-1185">Reference proteome</keyword>
<keyword evidence="9" id="KW-0106">Calcium</keyword>
<evidence type="ECO:0000256" key="8">
    <source>
        <dbReference type="ARBA" id="ARBA00022723"/>
    </source>
</evidence>
<keyword evidence="10" id="KW-0460">Magnesium</keyword>
<dbReference type="NCBIfam" id="NF004559">
    <property type="entry name" value="PRK05899.2-5"/>
    <property type="match status" value="1"/>
</dbReference>
<keyword evidence="8" id="KW-0479">Metal-binding</keyword>
<dbReference type="Pfam" id="PF02780">
    <property type="entry name" value="Transketolase_C"/>
    <property type="match status" value="1"/>
</dbReference>
<keyword evidence="7 13" id="KW-0808">Transferase</keyword>
<dbReference type="PATRIC" id="fig|1813736.3.peg.5876"/>
<dbReference type="InterPro" id="IPR051424">
    <property type="entry name" value="Transketolase-like"/>
</dbReference>
<evidence type="ECO:0000256" key="11">
    <source>
        <dbReference type="ARBA" id="ARBA00023052"/>
    </source>
</evidence>
<reference evidence="14" key="2">
    <citation type="submission" date="2016-04" db="EMBL/GenBank/DDBJ databases">
        <title>First Complete Genome Sequence of a Subdivision 6 Acidobacterium.</title>
        <authorList>
            <person name="Huang S."/>
            <person name="Vieira S."/>
            <person name="Bunk B."/>
            <person name="Riedel T."/>
            <person name="Sproeer C."/>
            <person name="Overmann J."/>
        </authorList>
    </citation>
    <scope>NUCLEOTIDE SEQUENCE [LARGE SCALE GENOMIC DNA]</scope>
    <source>
        <strain evidence="14">DSM 100886 HEG_-6_39</strain>
    </source>
</reference>
<dbReference type="Pfam" id="PF00456">
    <property type="entry name" value="Transketolase_N"/>
    <property type="match status" value="1"/>
</dbReference>
<name>A0A143PVJ3_LUTPR</name>
<evidence type="ECO:0000256" key="4">
    <source>
        <dbReference type="ARBA" id="ARBA00001964"/>
    </source>
</evidence>
<dbReference type="GO" id="GO:0046872">
    <property type="term" value="F:metal ion binding"/>
    <property type="evidence" value="ECO:0007669"/>
    <property type="project" value="UniProtKB-KW"/>
</dbReference>
<comment type="cofactor">
    <cofactor evidence="4">
        <name>thiamine diphosphate</name>
        <dbReference type="ChEBI" id="CHEBI:58937"/>
    </cofactor>
</comment>
<dbReference type="InterPro" id="IPR005475">
    <property type="entry name" value="Transketolase-like_Pyr-bd"/>
</dbReference>
<dbReference type="GO" id="GO:0005737">
    <property type="term" value="C:cytoplasm"/>
    <property type="evidence" value="ECO:0007669"/>
    <property type="project" value="UniProtKB-ARBA"/>
</dbReference>
<comment type="cofactor">
    <cofactor evidence="3">
        <name>Mg(2+)</name>
        <dbReference type="ChEBI" id="CHEBI:18420"/>
    </cofactor>
</comment>
<dbReference type="InterPro" id="IPR033248">
    <property type="entry name" value="Transketolase_C"/>
</dbReference>
<dbReference type="EMBL" id="CP015136">
    <property type="protein sequence ID" value="AMY12316.1"/>
    <property type="molecule type" value="Genomic_DNA"/>
</dbReference>
<comment type="cofactor">
    <cofactor evidence="1">
        <name>Ca(2+)</name>
        <dbReference type="ChEBI" id="CHEBI:29108"/>
    </cofactor>
</comment>
<evidence type="ECO:0000256" key="1">
    <source>
        <dbReference type="ARBA" id="ARBA00001913"/>
    </source>
</evidence>
<dbReference type="Pfam" id="PF02779">
    <property type="entry name" value="Transket_pyr"/>
    <property type="match status" value="1"/>
</dbReference>
<dbReference type="STRING" id="1855912.LuPra_05589"/>
<dbReference type="CDD" id="cd02012">
    <property type="entry name" value="TPP_TK"/>
    <property type="match status" value="1"/>
</dbReference>
<dbReference type="SUPFAM" id="SSF52922">
    <property type="entry name" value="TK C-terminal domain-like"/>
    <property type="match status" value="1"/>
</dbReference>
<feature type="domain" description="Transketolase-like pyrimidine-binding" evidence="12">
    <location>
        <begin position="317"/>
        <end position="480"/>
    </location>
</feature>
<proteinExistence type="inferred from homology"/>
<dbReference type="SMART" id="SM00861">
    <property type="entry name" value="Transket_pyr"/>
    <property type="match status" value="1"/>
</dbReference>
<dbReference type="KEGG" id="abac:LuPra_05589"/>
<comment type="subunit">
    <text evidence="6">Homodimer.</text>
</comment>
<dbReference type="InterPro" id="IPR009014">
    <property type="entry name" value="Transketo_C/PFOR_II"/>
</dbReference>
<comment type="cofactor">
    <cofactor evidence="2">
        <name>Mn(2+)</name>
        <dbReference type="ChEBI" id="CHEBI:29035"/>
    </cofactor>
</comment>
<evidence type="ECO:0000256" key="6">
    <source>
        <dbReference type="ARBA" id="ARBA00011738"/>
    </source>
</evidence>
<evidence type="ECO:0000256" key="9">
    <source>
        <dbReference type="ARBA" id="ARBA00022837"/>
    </source>
</evidence>
<dbReference type="RefSeq" id="WP_234800585.1">
    <property type="nucleotide sequence ID" value="NZ_CP015136.1"/>
</dbReference>